<evidence type="ECO:0000313" key="2">
    <source>
        <dbReference type="EMBL" id="OJJ53643.1"/>
    </source>
</evidence>
<feature type="region of interest" description="Disordered" evidence="1">
    <location>
        <begin position="309"/>
        <end position="360"/>
    </location>
</feature>
<feature type="region of interest" description="Disordered" evidence="1">
    <location>
        <begin position="1"/>
        <end position="28"/>
    </location>
</feature>
<feature type="region of interest" description="Disordered" evidence="1">
    <location>
        <begin position="261"/>
        <end position="297"/>
    </location>
</feature>
<feature type="compositionally biased region" description="Basic and acidic residues" evidence="1">
    <location>
        <begin position="344"/>
        <end position="360"/>
    </location>
</feature>
<protein>
    <submittedName>
        <fullName evidence="2">Uncharacterized protein</fullName>
    </submittedName>
</protein>
<evidence type="ECO:0000256" key="1">
    <source>
        <dbReference type="SAM" id="MobiDB-lite"/>
    </source>
</evidence>
<dbReference type="GeneID" id="63766724"/>
<evidence type="ECO:0000313" key="3">
    <source>
        <dbReference type="Proteomes" id="UP000184356"/>
    </source>
</evidence>
<name>A0A1L9T2V8_9EURO</name>
<dbReference type="VEuPathDB" id="FungiDB:ASPSYDRAFT_72497"/>
<organism evidence="2 3">
    <name type="scientific">Aspergillus sydowii CBS 593.65</name>
    <dbReference type="NCBI Taxonomy" id="1036612"/>
    <lineage>
        <taxon>Eukaryota</taxon>
        <taxon>Fungi</taxon>
        <taxon>Dikarya</taxon>
        <taxon>Ascomycota</taxon>
        <taxon>Pezizomycotina</taxon>
        <taxon>Eurotiomycetes</taxon>
        <taxon>Eurotiomycetidae</taxon>
        <taxon>Eurotiales</taxon>
        <taxon>Aspergillaceae</taxon>
        <taxon>Aspergillus</taxon>
        <taxon>Aspergillus subgen. Nidulantes</taxon>
    </lineage>
</organism>
<keyword evidence="3" id="KW-1185">Reference proteome</keyword>
<reference evidence="3" key="1">
    <citation type="journal article" date="2017" name="Genome Biol.">
        <title>Comparative genomics reveals high biological diversity and specific adaptations in the industrially and medically important fungal genus Aspergillus.</title>
        <authorList>
            <person name="de Vries R.P."/>
            <person name="Riley R."/>
            <person name="Wiebenga A."/>
            <person name="Aguilar-Osorio G."/>
            <person name="Amillis S."/>
            <person name="Uchima C.A."/>
            <person name="Anderluh G."/>
            <person name="Asadollahi M."/>
            <person name="Askin M."/>
            <person name="Barry K."/>
            <person name="Battaglia E."/>
            <person name="Bayram O."/>
            <person name="Benocci T."/>
            <person name="Braus-Stromeyer S.A."/>
            <person name="Caldana C."/>
            <person name="Canovas D."/>
            <person name="Cerqueira G.C."/>
            <person name="Chen F."/>
            <person name="Chen W."/>
            <person name="Choi C."/>
            <person name="Clum A."/>
            <person name="Dos Santos R.A."/>
            <person name="Damasio A.R."/>
            <person name="Diallinas G."/>
            <person name="Emri T."/>
            <person name="Fekete E."/>
            <person name="Flipphi M."/>
            <person name="Freyberg S."/>
            <person name="Gallo A."/>
            <person name="Gournas C."/>
            <person name="Habgood R."/>
            <person name="Hainaut M."/>
            <person name="Harispe M.L."/>
            <person name="Henrissat B."/>
            <person name="Hilden K.S."/>
            <person name="Hope R."/>
            <person name="Hossain A."/>
            <person name="Karabika E."/>
            <person name="Karaffa L."/>
            <person name="Karanyi Z."/>
            <person name="Krasevec N."/>
            <person name="Kuo A."/>
            <person name="Kusch H."/>
            <person name="LaButti K."/>
            <person name="Lagendijk E.L."/>
            <person name="Lapidus A."/>
            <person name="Levasseur A."/>
            <person name="Lindquist E."/>
            <person name="Lipzen A."/>
            <person name="Logrieco A.F."/>
            <person name="MacCabe A."/>
            <person name="Maekelae M.R."/>
            <person name="Malavazi I."/>
            <person name="Melin P."/>
            <person name="Meyer V."/>
            <person name="Mielnichuk N."/>
            <person name="Miskei M."/>
            <person name="Molnar A.P."/>
            <person name="Mule G."/>
            <person name="Ngan C.Y."/>
            <person name="Orejas M."/>
            <person name="Orosz E."/>
            <person name="Ouedraogo J.P."/>
            <person name="Overkamp K.M."/>
            <person name="Park H.-S."/>
            <person name="Perrone G."/>
            <person name="Piumi F."/>
            <person name="Punt P.J."/>
            <person name="Ram A.F."/>
            <person name="Ramon A."/>
            <person name="Rauscher S."/>
            <person name="Record E."/>
            <person name="Riano-Pachon D.M."/>
            <person name="Robert V."/>
            <person name="Roehrig J."/>
            <person name="Ruller R."/>
            <person name="Salamov A."/>
            <person name="Salih N.S."/>
            <person name="Samson R.A."/>
            <person name="Sandor E."/>
            <person name="Sanguinetti M."/>
            <person name="Schuetze T."/>
            <person name="Sepcic K."/>
            <person name="Shelest E."/>
            <person name="Sherlock G."/>
            <person name="Sophianopoulou V."/>
            <person name="Squina F.M."/>
            <person name="Sun H."/>
            <person name="Susca A."/>
            <person name="Todd R.B."/>
            <person name="Tsang A."/>
            <person name="Unkles S.E."/>
            <person name="van de Wiele N."/>
            <person name="van Rossen-Uffink D."/>
            <person name="Oliveira J.V."/>
            <person name="Vesth T.C."/>
            <person name="Visser J."/>
            <person name="Yu J.-H."/>
            <person name="Zhou M."/>
            <person name="Andersen M.R."/>
            <person name="Archer D.B."/>
            <person name="Baker S.E."/>
            <person name="Benoit I."/>
            <person name="Brakhage A.A."/>
            <person name="Braus G.H."/>
            <person name="Fischer R."/>
            <person name="Frisvad J.C."/>
            <person name="Goldman G.H."/>
            <person name="Houbraken J."/>
            <person name="Oakley B."/>
            <person name="Pocsi I."/>
            <person name="Scazzocchio C."/>
            <person name="Seiboth B."/>
            <person name="vanKuyk P.A."/>
            <person name="Wortman J."/>
            <person name="Dyer P.S."/>
            <person name="Grigoriev I.V."/>
        </authorList>
    </citation>
    <scope>NUCLEOTIDE SEQUENCE [LARGE SCALE GENOMIC DNA]</scope>
    <source>
        <strain evidence="3">CBS 593.65</strain>
    </source>
</reference>
<proteinExistence type="predicted"/>
<dbReference type="Proteomes" id="UP000184356">
    <property type="component" value="Unassembled WGS sequence"/>
</dbReference>
<accession>A0A1L9T2V8</accession>
<sequence length="360" mass="39296">MRVWSPMDPGQCSVETPEPPPSSFSINRSPTDRNCARVGSPLVTSKTACLCCTPATMCKSPPDALQLDTCPVSFWLSALHHCIFDVTLRPGPVDLFQPCQMVSVTWPPRDTTPTWDRRYEPHHGQQLGVNRRSVEAPDTQVRALTSVACDGLCDAVASSAKAPMPSSCLFSPRLALSGATPNNIHERVANLQDDATGVLPQNSEIRDALRVLRDDQKDCGRLLSVPRKPLRTTGAYHKLHKEIQNIIKHDVEDSDVVTLGKDMGSGRPRSAGLDTCPPNTREVHQGSGQGEPPPMAPQERQCLAAGWLDRDPTGKKEPSVGCMRVQRPGGGEHGNPIRGGVEGEEPKRHIRQDNERQTVL</sequence>
<dbReference type="RefSeq" id="XP_040697449.1">
    <property type="nucleotide sequence ID" value="XM_040850651.1"/>
</dbReference>
<gene>
    <name evidence="2" type="ORF">ASPSYDRAFT_72497</name>
</gene>
<dbReference type="EMBL" id="KV878596">
    <property type="protein sequence ID" value="OJJ53643.1"/>
    <property type="molecule type" value="Genomic_DNA"/>
</dbReference>
<dbReference type="AlphaFoldDB" id="A0A1L9T2V8"/>
<feature type="compositionally biased region" description="Basic and acidic residues" evidence="1">
    <location>
        <begin position="309"/>
        <end position="318"/>
    </location>
</feature>